<protein>
    <recommendedName>
        <fullName evidence="14">Cation/H+ exchanger transmembrane domain-containing protein</fullName>
    </recommendedName>
</protein>
<comment type="subcellular location">
    <subcellularLocation>
        <location evidence="1">Membrane</location>
        <topology evidence="1">Multi-pass membrane protein</topology>
    </subcellularLocation>
</comment>
<evidence type="ECO:0000256" key="7">
    <source>
        <dbReference type="ARBA" id="ARBA00023053"/>
    </source>
</evidence>
<accession>A0AAD5CMB1</accession>
<keyword evidence="7" id="KW-0915">Sodium</keyword>
<evidence type="ECO:0000313" key="15">
    <source>
        <dbReference type="EMBL" id="KAI7744239.1"/>
    </source>
</evidence>
<dbReference type="GO" id="GO:0098719">
    <property type="term" value="P:sodium ion import across plasma membrane"/>
    <property type="evidence" value="ECO:0007669"/>
    <property type="project" value="TreeGrafter"/>
</dbReference>
<keyword evidence="16" id="KW-1185">Reference proteome</keyword>
<evidence type="ECO:0000256" key="9">
    <source>
        <dbReference type="ARBA" id="ARBA00023136"/>
    </source>
</evidence>
<comment type="catalytic activity">
    <reaction evidence="11">
        <text>Na(+)(in) + H(+)(out) = Na(+)(out) + H(+)(in)</text>
        <dbReference type="Rhea" id="RHEA:29419"/>
        <dbReference type="ChEBI" id="CHEBI:15378"/>
        <dbReference type="ChEBI" id="CHEBI:29101"/>
    </reaction>
</comment>
<feature type="transmembrane region" description="Helical" evidence="13">
    <location>
        <begin position="64"/>
        <end position="87"/>
    </location>
</feature>
<dbReference type="InterPro" id="IPR018422">
    <property type="entry name" value="Cation/H_exchanger_CPA1"/>
</dbReference>
<evidence type="ECO:0000256" key="11">
    <source>
        <dbReference type="ARBA" id="ARBA00047524"/>
    </source>
</evidence>
<dbReference type="Pfam" id="PF00999">
    <property type="entry name" value="Na_H_Exchanger"/>
    <property type="match status" value="1"/>
</dbReference>
<sequence length="101" mass="11326">MHFTTFEKIGLGTGIIILLTSGGTSSHILEFKQEFFFIYLLPPIIFNAGFQVKKKQFFQNFTTITLFGAIGTLVSFAVISFGATRLFPKLGIGYLDMKDYL</sequence>
<dbReference type="GO" id="GO:0015386">
    <property type="term" value="F:potassium:proton antiporter activity"/>
    <property type="evidence" value="ECO:0007669"/>
    <property type="project" value="TreeGrafter"/>
</dbReference>
<name>A0AAD5CMB1_AMBAR</name>
<evidence type="ECO:0000256" key="6">
    <source>
        <dbReference type="ARBA" id="ARBA00022989"/>
    </source>
</evidence>
<dbReference type="Proteomes" id="UP001206925">
    <property type="component" value="Unassembled WGS sequence"/>
</dbReference>
<feature type="non-terminal residue" evidence="15">
    <location>
        <position position="1"/>
    </location>
</feature>
<keyword evidence="9 13" id="KW-0472">Membrane</keyword>
<evidence type="ECO:0000259" key="14">
    <source>
        <dbReference type="Pfam" id="PF00999"/>
    </source>
</evidence>
<keyword evidence="10" id="KW-0739">Sodium transport</keyword>
<dbReference type="EMBL" id="JAMZMK010007562">
    <property type="protein sequence ID" value="KAI7744239.1"/>
    <property type="molecule type" value="Genomic_DNA"/>
</dbReference>
<comment type="catalytic activity">
    <reaction evidence="12">
        <text>K(+)(in) + H(+)(out) = K(+)(out) + H(+)(in)</text>
        <dbReference type="Rhea" id="RHEA:29467"/>
        <dbReference type="ChEBI" id="CHEBI:15378"/>
        <dbReference type="ChEBI" id="CHEBI:29103"/>
    </reaction>
</comment>
<keyword evidence="8" id="KW-0406">Ion transport</keyword>
<evidence type="ECO:0000256" key="3">
    <source>
        <dbReference type="ARBA" id="ARBA00022538"/>
    </source>
</evidence>
<evidence type="ECO:0000256" key="13">
    <source>
        <dbReference type="SAM" id="Phobius"/>
    </source>
</evidence>
<dbReference type="InterPro" id="IPR004709">
    <property type="entry name" value="NaH_exchanger"/>
</dbReference>
<keyword evidence="2" id="KW-0813">Transport</keyword>
<gene>
    <name evidence="15" type="ORF">M8C21_000997</name>
</gene>
<keyword evidence="5" id="KW-0630">Potassium</keyword>
<keyword evidence="3" id="KW-0633">Potassium transport</keyword>
<evidence type="ECO:0000256" key="2">
    <source>
        <dbReference type="ARBA" id="ARBA00022448"/>
    </source>
</evidence>
<evidence type="ECO:0000256" key="12">
    <source>
        <dbReference type="ARBA" id="ARBA00047912"/>
    </source>
</evidence>
<reference evidence="15" key="1">
    <citation type="submission" date="2022-06" db="EMBL/GenBank/DDBJ databases">
        <title>Uncovering the hologenomic basis of an extraordinary plant invasion.</title>
        <authorList>
            <person name="Bieker V.C."/>
            <person name="Martin M.D."/>
            <person name="Gilbert T."/>
            <person name="Hodgins K."/>
            <person name="Battlay P."/>
            <person name="Petersen B."/>
            <person name="Wilson J."/>
        </authorList>
    </citation>
    <scope>NUCLEOTIDE SEQUENCE</scope>
    <source>
        <strain evidence="15">AA19_3_7</strain>
        <tissue evidence="15">Leaf</tissue>
    </source>
</reference>
<evidence type="ECO:0000256" key="1">
    <source>
        <dbReference type="ARBA" id="ARBA00004141"/>
    </source>
</evidence>
<dbReference type="GO" id="GO:0051453">
    <property type="term" value="P:regulation of intracellular pH"/>
    <property type="evidence" value="ECO:0007669"/>
    <property type="project" value="TreeGrafter"/>
</dbReference>
<dbReference type="PRINTS" id="PR01084">
    <property type="entry name" value="NAHEXCHNGR"/>
</dbReference>
<keyword evidence="6 13" id="KW-1133">Transmembrane helix</keyword>
<evidence type="ECO:0000256" key="4">
    <source>
        <dbReference type="ARBA" id="ARBA00022692"/>
    </source>
</evidence>
<feature type="transmembrane region" description="Helical" evidence="13">
    <location>
        <begin position="35"/>
        <end position="52"/>
    </location>
</feature>
<dbReference type="InterPro" id="IPR006153">
    <property type="entry name" value="Cation/H_exchanger_TM"/>
</dbReference>
<proteinExistence type="predicted"/>
<comment type="caution">
    <text evidence="15">The sequence shown here is derived from an EMBL/GenBank/DDBJ whole genome shotgun (WGS) entry which is preliminary data.</text>
</comment>
<dbReference type="AlphaFoldDB" id="A0AAD5CMB1"/>
<evidence type="ECO:0000256" key="5">
    <source>
        <dbReference type="ARBA" id="ARBA00022958"/>
    </source>
</evidence>
<dbReference type="GO" id="GO:0015385">
    <property type="term" value="F:sodium:proton antiporter activity"/>
    <property type="evidence" value="ECO:0007669"/>
    <property type="project" value="InterPro"/>
</dbReference>
<feature type="domain" description="Cation/H+ exchanger transmembrane" evidence="14">
    <location>
        <begin position="15"/>
        <end position="86"/>
    </location>
</feature>
<feature type="transmembrane region" description="Helical" evidence="13">
    <location>
        <begin position="9"/>
        <end position="29"/>
    </location>
</feature>
<evidence type="ECO:0000313" key="16">
    <source>
        <dbReference type="Proteomes" id="UP001206925"/>
    </source>
</evidence>
<dbReference type="GO" id="GO:0005886">
    <property type="term" value="C:plasma membrane"/>
    <property type="evidence" value="ECO:0007669"/>
    <property type="project" value="TreeGrafter"/>
</dbReference>
<organism evidence="15 16">
    <name type="scientific">Ambrosia artemisiifolia</name>
    <name type="common">Common ragweed</name>
    <dbReference type="NCBI Taxonomy" id="4212"/>
    <lineage>
        <taxon>Eukaryota</taxon>
        <taxon>Viridiplantae</taxon>
        <taxon>Streptophyta</taxon>
        <taxon>Embryophyta</taxon>
        <taxon>Tracheophyta</taxon>
        <taxon>Spermatophyta</taxon>
        <taxon>Magnoliopsida</taxon>
        <taxon>eudicotyledons</taxon>
        <taxon>Gunneridae</taxon>
        <taxon>Pentapetalae</taxon>
        <taxon>asterids</taxon>
        <taxon>campanulids</taxon>
        <taxon>Asterales</taxon>
        <taxon>Asteraceae</taxon>
        <taxon>Asteroideae</taxon>
        <taxon>Heliantheae alliance</taxon>
        <taxon>Heliantheae</taxon>
        <taxon>Ambrosia</taxon>
    </lineage>
</organism>
<dbReference type="PANTHER" id="PTHR10110">
    <property type="entry name" value="SODIUM/HYDROGEN EXCHANGER"/>
    <property type="match status" value="1"/>
</dbReference>
<dbReference type="PANTHER" id="PTHR10110:SF172">
    <property type="entry name" value="CATION_H+ EXCHANGER, CATION_H+ EXCHANGER, CPA1 FAMILY, NA+_H+ EXCHANGER NHX -TYPE"/>
    <property type="match status" value="1"/>
</dbReference>
<evidence type="ECO:0000256" key="10">
    <source>
        <dbReference type="ARBA" id="ARBA00023201"/>
    </source>
</evidence>
<keyword evidence="4 13" id="KW-0812">Transmembrane</keyword>
<evidence type="ECO:0000256" key="8">
    <source>
        <dbReference type="ARBA" id="ARBA00023065"/>
    </source>
</evidence>